<dbReference type="AlphaFoldDB" id="X7YJ98"/>
<protein>
    <submittedName>
        <fullName evidence="1">Uncharacterized protein</fullName>
    </submittedName>
</protein>
<name>X7YJ98_MYCXE</name>
<evidence type="ECO:0000313" key="1">
    <source>
        <dbReference type="EMBL" id="EUA06876.1"/>
    </source>
</evidence>
<dbReference type="EMBL" id="JAOB01000093">
    <property type="protein sequence ID" value="EUA06876.1"/>
    <property type="molecule type" value="Genomic_DNA"/>
</dbReference>
<organism evidence="1">
    <name type="scientific">Mycobacterium xenopi 4042</name>
    <dbReference type="NCBI Taxonomy" id="1299334"/>
    <lineage>
        <taxon>Bacteria</taxon>
        <taxon>Bacillati</taxon>
        <taxon>Actinomycetota</taxon>
        <taxon>Actinomycetes</taxon>
        <taxon>Mycobacteriales</taxon>
        <taxon>Mycobacteriaceae</taxon>
        <taxon>Mycobacterium</taxon>
    </lineage>
</organism>
<comment type="caution">
    <text evidence="1">The sequence shown here is derived from an EMBL/GenBank/DDBJ whole genome shotgun (WGS) entry which is preliminary data.</text>
</comment>
<dbReference type="PATRIC" id="fig|1299334.3.peg.9813"/>
<proteinExistence type="predicted"/>
<sequence>MIAANPSAVYVADPRGVLQLSGSAAENEQMWSDVPDSWYPGGAGTAGLSCAGRGESLVLRRGFW</sequence>
<accession>X7YJ98</accession>
<gene>
    <name evidence="1" type="ORF">I553_0226</name>
</gene>
<reference evidence="1" key="1">
    <citation type="submission" date="2014-01" db="EMBL/GenBank/DDBJ databases">
        <authorList>
            <person name="Brown-Elliot B."/>
            <person name="Wallace R."/>
            <person name="Lenaerts A."/>
            <person name="Ordway D."/>
            <person name="DeGroote M.A."/>
            <person name="Parker T."/>
            <person name="Sizemore C."/>
            <person name="Tallon L.J."/>
            <person name="Sadzewicz L.K."/>
            <person name="Sengamalay N."/>
            <person name="Fraser C.M."/>
            <person name="Hine E."/>
            <person name="Shefchek K.A."/>
            <person name="Das S.P."/>
            <person name="Tettelin H."/>
        </authorList>
    </citation>
    <scope>NUCLEOTIDE SEQUENCE [LARGE SCALE GENOMIC DNA]</scope>
    <source>
        <strain evidence="1">4042</strain>
    </source>
</reference>